<feature type="region of interest" description="Disordered" evidence="1">
    <location>
        <begin position="1"/>
        <end position="84"/>
    </location>
</feature>
<gene>
    <name evidence="2" type="ORF">X943_001677</name>
</gene>
<evidence type="ECO:0000313" key="3">
    <source>
        <dbReference type="Proteomes" id="UP001195914"/>
    </source>
</evidence>
<feature type="region of interest" description="Disordered" evidence="1">
    <location>
        <begin position="909"/>
        <end position="928"/>
    </location>
</feature>
<feature type="compositionally biased region" description="Polar residues" evidence="1">
    <location>
        <begin position="956"/>
        <end position="982"/>
    </location>
</feature>
<reference evidence="2" key="1">
    <citation type="journal article" date="2014" name="Nucleic Acids Res.">
        <title>The evolutionary dynamics of variant antigen genes in Babesia reveal a history of genomic innovation underlying host-parasite interaction.</title>
        <authorList>
            <person name="Jackson A.P."/>
            <person name="Otto T.D."/>
            <person name="Darby A."/>
            <person name="Ramaprasad A."/>
            <person name="Xia D."/>
            <person name="Echaide I.E."/>
            <person name="Farber M."/>
            <person name="Gahlot S."/>
            <person name="Gamble J."/>
            <person name="Gupta D."/>
            <person name="Gupta Y."/>
            <person name="Jackson L."/>
            <person name="Malandrin L."/>
            <person name="Malas T.B."/>
            <person name="Moussa E."/>
            <person name="Nair M."/>
            <person name="Reid A.J."/>
            <person name="Sanders M."/>
            <person name="Sharma J."/>
            <person name="Tracey A."/>
            <person name="Quail M.A."/>
            <person name="Weir W."/>
            <person name="Wastling J.M."/>
            <person name="Hall N."/>
            <person name="Willadsen P."/>
            <person name="Lingelbach K."/>
            <person name="Shiels B."/>
            <person name="Tait A."/>
            <person name="Berriman M."/>
            <person name="Allred D.R."/>
            <person name="Pain A."/>
        </authorList>
    </citation>
    <scope>NUCLEOTIDE SEQUENCE</scope>
    <source>
        <strain evidence="2">1802A</strain>
    </source>
</reference>
<dbReference type="EMBL" id="JAHBMH010000033">
    <property type="protein sequence ID" value="KAK1937413.1"/>
    <property type="molecule type" value="Genomic_DNA"/>
</dbReference>
<name>A0AAD9GFP8_BABDI</name>
<organism evidence="2 3">
    <name type="scientific">Babesia divergens</name>
    <dbReference type="NCBI Taxonomy" id="32595"/>
    <lineage>
        <taxon>Eukaryota</taxon>
        <taxon>Sar</taxon>
        <taxon>Alveolata</taxon>
        <taxon>Apicomplexa</taxon>
        <taxon>Aconoidasida</taxon>
        <taxon>Piroplasmida</taxon>
        <taxon>Babesiidae</taxon>
        <taxon>Babesia</taxon>
    </lineage>
</organism>
<feature type="region of interest" description="Disordered" evidence="1">
    <location>
        <begin position="956"/>
        <end position="1019"/>
    </location>
</feature>
<reference evidence="2" key="2">
    <citation type="submission" date="2021-05" db="EMBL/GenBank/DDBJ databases">
        <authorList>
            <person name="Pain A."/>
        </authorList>
    </citation>
    <scope>NUCLEOTIDE SEQUENCE</scope>
    <source>
        <strain evidence="2">1802A</strain>
    </source>
</reference>
<evidence type="ECO:0000256" key="1">
    <source>
        <dbReference type="SAM" id="MobiDB-lite"/>
    </source>
</evidence>
<feature type="region of interest" description="Disordered" evidence="1">
    <location>
        <begin position="463"/>
        <end position="486"/>
    </location>
</feature>
<feature type="region of interest" description="Disordered" evidence="1">
    <location>
        <begin position="616"/>
        <end position="686"/>
    </location>
</feature>
<feature type="compositionally biased region" description="Basic and acidic residues" evidence="1">
    <location>
        <begin position="616"/>
        <end position="637"/>
    </location>
</feature>
<feature type="region of interest" description="Disordered" evidence="1">
    <location>
        <begin position="1075"/>
        <end position="1105"/>
    </location>
</feature>
<dbReference type="Proteomes" id="UP001195914">
    <property type="component" value="Unassembled WGS sequence"/>
</dbReference>
<feature type="compositionally biased region" description="Low complexity" evidence="1">
    <location>
        <begin position="649"/>
        <end position="662"/>
    </location>
</feature>
<feature type="compositionally biased region" description="Acidic residues" evidence="1">
    <location>
        <begin position="638"/>
        <end position="648"/>
    </location>
</feature>
<evidence type="ECO:0000313" key="2">
    <source>
        <dbReference type="EMBL" id="KAK1937413.1"/>
    </source>
</evidence>
<feature type="compositionally biased region" description="Basic and acidic residues" evidence="1">
    <location>
        <begin position="663"/>
        <end position="673"/>
    </location>
</feature>
<feature type="compositionally biased region" description="Polar residues" evidence="1">
    <location>
        <begin position="45"/>
        <end position="54"/>
    </location>
</feature>
<feature type="compositionally biased region" description="Basic and acidic residues" evidence="1">
    <location>
        <begin position="55"/>
        <end position="66"/>
    </location>
</feature>
<feature type="region of interest" description="Disordered" evidence="1">
    <location>
        <begin position="503"/>
        <end position="548"/>
    </location>
</feature>
<accession>A0AAD9GFP8</accession>
<protein>
    <submittedName>
        <fullName evidence="2">Uncharacterized protein</fullName>
    </submittedName>
</protein>
<sequence>MKFYKEGIQQPIPVHSDSESEYNSVKPFFSSTGSCKGIDRGDSARNGSNSSCDTYRTEENSDREYLSSRTSNSRTSRIPKQDRDRIERYADKVERACKKYGITNQTIEDILSGKRSAERKQKAYQYDREECSHSDCSSDGFREEMLIYLLNEQVKLKAKLRAEKARSPKTTRRDTHVKAFTELKEMTHDEMKYINEMWERPGMLARGDDATEQYFPSCESSPKSYGSKKNPKAKQCDPVSDAMRQQKQDPVDLISHEASSLQDEIDELIGNLENTCVSVNDAHMSQNEYDCDSPQSNGHLYPNQHPYEEQNVPECENCEPEYELVKPIKVPLRPPKPELCDAQVLTDETAREHELQAYERLSRELDRRHVENERAHQTDNTRITKDGMSWEITESYLKEEERRMLQEKKRAELLMQLKKGPHVKTETLQDHYNKWIQRKAESQGHMEHDCAAKQVGEIIEPTEPENCEQTPSHAAPTTDKIQPKEDAKSVAYCRNVFRRNGGNKKSALGLNSVSGSNLSHESSRSEPINATWDRPADVPGQTDPDDAVQQNRDVYIKGTWNPRTGAIKISNDLDSPQNTDKNKMLDDYVNFLKQNPGNWSQEQEIINSGHAMEHNVHSPREDVHMKSDEGVWERHESDDEQEELDDGTDTSVSSPRSSVSSDSPRKIYERDEFYPPTTPLPMQSPYEQNEMPQRFAMGFRDPYLPHLRTAADLYSSSLTNMSLLQAPHGQMKSRETEHHHHYHYHCQDKHRRCGHKKRHSCRHKHTCSKRKQSSKKHLERKECVDVGSGIDVDEDAELLQPVGKPTIKVPPIAVNKVEANHDDGDSRPLTSMADMCVAQKQMSNESQTHSGLISSPSFGAKDKIRVQETGMPLPEDVSPVSISDIITGTQQVKSTDFVKVVTYHTPTETVEPNTSVEPEEDKLADEPRVGRDRSMVDCITCCAMQSEDAQFESLQDPMTPTTYQGSPSSRGNSIAGSATLSQIGEVPYGPRRRAEYRRQGPSENSTPAGSINNSPTRRYPHVFSRRTHSRNMESKTCISPLAKLEQLEACTQVQNANCKEICQYEYDSGVESGEQFTFRDTADESPQRDNSSPTYKTRLIYVRDS</sequence>
<feature type="compositionally biased region" description="Polar residues" evidence="1">
    <location>
        <begin position="1001"/>
        <end position="1016"/>
    </location>
</feature>
<keyword evidence="3" id="KW-1185">Reference proteome</keyword>
<feature type="compositionally biased region" description="Low complexity" evidence="1">
    <location>
        <begin position="506"/>
        <end position="519"/>
    </location>
</feature>
<feature type="compositionally biased region" description="Low complexity" evidence="1">
    <location>
        <begin position="67"/>
        <end position="76"/>
    </location>
</feature>
<dbReference type="AlphaFoldDB" id="A0AAD9GFP8"/>
<comment type="caution">
    <text evidence="2">The sequence shown here is derived from an EMBL/GenBank/DDBJ whole genome shotgun (WGS) entry which is preliminary data.</text>
</comment>
<proteinExistence type="predicted"/>
<feature type="region of interest" description="Disordered" evidence="1">
    <location>
        <begin position="214"/>
        <end position="240"/>
    </location>
</feature>